<evidence type="ECO:0000256" key="12">
    <source>
        <dbReference type="ARBA" id="ARBA00022801"/>
    </source>
</evidence>
<dbReference type="NCBIfam" id="NF000595">
    <property type="entry name" value="PRK00015.1-3"/>
    <property type="match status" value="1"/>
</dbReference>
<comment type="similarity">
    <text evidence="5 14 16">Belongs to the RNase HII family.</text>
</comment>
<dbReference type="InterPro" id="IPR012337">
    <property type="entry name" value="RNaseH-like_sf"/>
</dbReference>
<dbReference type="GO" id="GO:0043137">
    <property type="term" value="P:DNA replication, removal of RNA primer"/>
    <property type="evidence" value="ECO:0007669"/>
    <property type="project" value="TreeGrafter"/>
</dbReference>
<evidence type="ECO:0000256" key="16">
    <source>
        <dbReference type="RuleBase" id="RU003515"/>
    </source>
</evidence>
<comment type="cofactor">
    <cofactor evidence="14 15">
        <name>Mn(2+)</name>
        <dbReference type="ChEBI" id="CHEBI:29035"/>
    </cofactor>
    <cofactor evidence="14 15">
        <name>Mg(2+)</name>
        <dbReference type="ChEBI" id="CHEBI:18420"/>
    </cofactor>
    <text evidence="14 15">Manganese or magnesium. Binds 1 divalent metal ion per monomer in the absence of substrate. May bind a second metal ion after substrate binding.</text>
</comment>
<dbReference type="InterPro" id="IPR001352">
    <property type="entry name" value="RNase_HII/HIII"/>
</dbReference>
<dbReference type="GO" id="GO:0032299">
    <property type="term" value="C:ribonuclease H2 complex"/>
    <property type="evidence" value="ECO:0007669"/>
    <property type="project" value="TreeGrafter"/>
</dbReference>
<dbReference type="InterPro" id="IPR022898">
    <property type="entry name" value="RNase_HII"/>
</dbReference>
<dbReference type="PANTHER" id="PTHR10954">
    <property type="entry name" value="RIBONUCLEASE H2 SUBUNIT A"/>
    <property type="match status" value="1"/>
</dbReference>
<dbReference type="GO" id="GO:0006298">
    <property type="term" value="P:mismatch repair"/>
    <property type="evidence" value="ECO:0007669"/>
    <property type="project" value="TreeGrafter"/>
</dbReference>
<evidence type="ECO:0000256" key="11">
    <source>
        <dbReference type="ARBA" id="ARBA00022759"/>
    </source>
</evidence>
<dbReference type="GO" id="GO:0004523">
    <property type="term" value="F:RNA-DNA hybrid ribonuclease activity"/>
    <property type="evidence" value="ECO:0007669"/>
    <property type="project" value="UniProtKB-UniRule"/>
</dbReference>
<dbReference type="STRING" id="589865.DaAHT2_1167"/>
<proteinExistence type="inferred from homology"/>
<feature type="binding site" evidence="14 15">
    <location>
        <position position="34"/>
    </location>
    <ligand>
        <name>a divalent metal cation</name>
        <dbReference type="ChEBI" id="CHEBI:60240"/>
    </ligand>
</feature>
<evidence type="ECO:0000256" key="6">
    <source>
        <dbReference type="ARBA" id="ARBA00012180"/>
    </source>
</evidence>
<comment type="subcellular location">
    <subcellularLocation>
        <location evidence="4 14">Cytoplasm</location>
    </subcellularLocation>
</comment>
<evidence type="ECO:0000256" key="13">
    <source>
        <dbReference type="ARBA" id="ARBA00023211"/>
    </source>
</evidence>
<dbReference type="SUPFAM" id="SSF53098">
    <property type="entry name" value="Ribonuclease H-like"/>
    <property type="match status" value="1"/>
</dbReference>
<feature type="binding site" evidence="14 15">
    <location>
        <position position="127"/>
    </location>
    <ligand>
        <name>a divalent metal cation</name>
        <dbReference type="ChEBI" id="CHEBI:60240"/>
    </ligand>
</feature>
<dbReference type="InterPro" id="IPR036397">
    <property type="entry name" value="RNaseH_sf"/>
</dbReference>
<dbReference type="CDD" id="cd07182">
    <property type="entry name" value="RNase_HII_bacteria_HII_like"/>
    <property type="match status" value="1"/>
</dbReference>
<feature type="binding site" evidence="14 15">
    <location>
        <position position="35"/>
    </location>
    <ligand>
        <name>a divalent metal cation</name>
        <dbReference type="ChEBI" id="CHEBI:60240"/>
    </ligand>
</feature>
<comment type="cofactor">
    <cofactor evidence="2">
        <name>Mg(2+)</name>
        <dbReference type="ChEBI" id="CHEBI:18420"/>
    </cofactor>
</comment>
<dbReference type="KEGG" id="dak:DaAHT2_1167"/>
<keyword evidence="9 14" id="KW-0540">Nuclease</keyword>
<dbReference type="HAMAP" id="MF_00052_B">
    <property type="entry name" value="RNase_HII_B"/>
    <property type="match status" value="1"/>
</dbReference>
<evidence type="ECO:0000256" key="3">
    <source>
        <dbReference type="ARBA" id="ARBA00004065"/>
    </source>
</evidence>
<dbReference type="EC" id="3.1.26.4" evidence="6 14"/>
<protein>
    <recommendedName>
        <fullName evidence="7 14">Ribonuclease HII</fullName>
        <shortName evidence="14">RNase HII</shortName>
        <ecNumber evidence="6 14">3.1.26.4</ecNumber>
    </recommendedName>
</protein>
<dbReference type="PANTHER" id="PTHR10954:SF18">
    <property type="entry name" value="RIBONUCLEASE HII"/>
    <property type="match status" value="1"/>
</dbReference>
<comment type="catalytic activity">
    <reaction evidence="1 14 15 16">
        <text>Endonucleolytic cleavage to 5'-phosphomonoester.</text>
        <dbReference type="EC" id="3.1.26.4"/>
    </reaction>
</comment>
<evidence type="ECO:0000256" key="8">
    <source>
        <dbReference type="ARBA" id="ARBA00022490"/>
    </source>
</evidence>
<evidence type="ECO:0000259" key="17">
    <source>
        <dbReference type="PROSITE" id="PS51975"/>
    </source>
</evidence>
<dbReference type="RefSeq" id="WP_013163394.1">
    <property type="nucleotide sequence ID" value="NC_014216.1"/>
</dbReference>
<dbReference type="InParanoid" id="D6Z2U0"/>
<dbReference type="Pfam" id="PF01351">
    <property type="entry name" value="RNase_HII"/>
    <property type="match status" value="1"/>
</dbReference>
<evidence type="ECO:0000313" key="18">
    <source>
        <dbReference type="EMBL" id="ADH85865.1"/>
    </source>
</evidence>
<dbReference type="FunFam" id="3.30.420.10:FF:000006">
    <property type="entry name" value="Ribonuclease HII"/>
    <property type="match status" value="1"/>
</dbReference>
<evidence type="ECO:0000256" key="7">
    <source>
        <dbReference type="ARBA" id="ARBA00019179"/>
    </source>
</evidence>
<keyword evidence="12 14" id="KW-0378">Hydrolase</keyword>
<evidence type="ECO:0000313" key="19">
    <source>
        <dbReference type="Proteomes" id="UP000001508"/>
    </source>
</evidence>
<keyword evidence="19" id="KW-1185">Reference proteome</keyword>
<dbReference type="AlphaFoldDB" id="D6Z2U0"/>
<sequence length="218" mass="23922">MSSHLWQREPEVVDSLAFERSLESQGYRLVAGIDEAGRGPLAGPVVAACVVLPAGCEASRFRDSKQLKPELRCRLAAEIEALPGVYWGVGVVAPAEIDRLNILQASLLAMQKAVAALAAEPDFLLVDGKHQLPLPLPQQALVRGDSRSASIAAASIIAKVRRDEIMADYHRRYPQYNFHRHKGYGTAEHLHLLRQHGPCPIHRRSFKPVGDCLRGGDD</sequence>
<evidence type="ECO:0000256" key="9">
    <source>
        <dbReference type="ARBA" id="ARBA00022722"/>
    </source>
</evidence>
<dbReference type="Gene3D" id="3.30.420.10">
    <property type="entry name" value="Ribonuclease H-like superfamily/Ribonuclease H"/>
    <property type="match status" value="1"/>
</dbReference>
<dbReference type="PROSITE" id="PS51975">
    <property type="entry name" value="RNASE_H_2"/>
    <property type="match status" value="1"/>
</dbReference>
<dbReference type="NCBIfam" id="NF000594">
    <property type="entry name" value="PRK00015.1-1"/>
    <property type="match status" value="1"/>
</dbReference>
<evidence type="ECO:0000256" key="10">
    <source>
        <dbReference type="ARBA" id="ARBA00022723"/>
    </source>
</evidence>
<reference evidence="19" key="1">
    <citation type="submission" date="2010-02" db="EMBL/GenBank/DDBJ databases">
        <title>Complete sequence of Desulfurivibrio alkaliphilus AHT2.</title>
        <authorList>
            <consortium name="US DOE Joint Genome Institute"/>
            <person name="Pitluck S."/>
            <person name="Chertkov O."/>
            <person name="Detter J.C."/>
            <person name="Han C."/>
            <person name="Tapia R."/>
            <person name="Larimer F."/>
            <person name="Land M."/>
            <person name="Hauser L."/>
            <person name="Kyrpides N."/>
            <person name="Mikhailova N."/>
            <person name="Sorokin D.Y."/>
            <person name="Muyzer G."/>
            <person name="Woyke T."/>
        </authorList>
    </citation>
    <scope>NUCLEOTIDE SEQUENCE [LARGE SCALE GENOMIC DNA]</scope>
    <source>
        <strain evidence="19">DSM 19089 / UNIQEM U267 / AHT2</strain>
    </source>
</reference>
<organism evidence="18 19">
    <name type="scientific">Desulfurivibrio alkaliphilus (strain DSM 19089 / UNIQEM U267 / AHT2)</name>
    <dbReference type="NCBI Taxonomy" id="589865"/>
    <lineage>
        <taxon>Bacteria</taxon>
        <taxon>Pseudomonadati</taxon>
        <taxon>Thermodesulfobacteriota</taxon>
        <taxon>Desulfobulbia</taxon>
        <taxon>Desulfobulbales</taxon>
        <taxon>Desulfobulbaceae</taxon>
        <taxon>Desulfurivibrio</taxon>
    </lineage>
</organism>
<keyword evidence="10 14" id="KW-0479">Metal-binding</keyword>
<evidence type="ECO:0000256" key="15">
    <source>
        <dbReference type="PROSITE-ProRule" id="PRU01319"/>
    </source>
</evidence>
<evidence type="ECO:0000256" key="14">
    <source>
        <dbReference type="HAMAP-Rule" id="MF_00052"/>
    </source>
</evidence>
<dbReference type="GO" id="GO:0030145">
    <property type="term" value="F:manganese ion binding"/>
    <property type="evidence" value="ECO:0007669"/>
    <property type="project" value="UniProtKB-UniRule"/>
</dbReference>
<accession>D6Z2U0</accession>
<evidence type="ECO:0000256" key="2">
    <source>
        <dbReference type="ARBA" id="ARBA00001946"/>
    </source>
</evidence>
<dbReference type="EMBL" id="CP001940">
    <property type="protein sequence ID" value="ADH85865.1"/>
    <property type="molecule type" value="Genomic_DNA"/>
</dbReference>
<dbReference type="InterPro" id="IPR024567">
    <property type="entry name" value="RNase_HII/HIII_dom"/>
</dbReference>
<dbReference type="eggNOG" id="COG0164">
    <property type="taxonomic scope" value="Bacteria"/>
</dbReference>
<dbReference type="FunCoup" id="D6Z2U0">
    <property type="interactions" value="299"/>
</dbReference>
<evidence type="ECO:0000256" key="1">
    <source>
        <dbReference type="ARBA" id="ARBA00000077"/>
    </source>
</evidence>
<dbReference type="Proteomes" id="UP000001508">
    <property type="component" value="Chromosome"/>
</dbReference>
<gene>
    <name evidence="14" type="primary">rnhB</name>
    <name evidence="18" type="ordered locus">DaAHT2_1167</name>
</gene>
<keyword evidence="13 14" id="KW-0464">Manganese</keyword>
<evidence type="ECO:0000256" key="4">
    <source>
        <dbReference type="ARBA" id="ARBA00004496"/>
    </source>
</evidence>
<evidence type="ECO:0000256" key="5">
    <source>
        <dbReference type="ARBA" id="ARBA00007383"/>
    </source>
</evidence>
<dbReference type="GO" id="GO:0003723">
    <property type="term" value="F:RNA binding"/>
    <property type="evidence" value="ECO:0007669"/>
    <property type="project" value="UniProtKB-UniRule"/>
</dbReference>
<feature type="domain" description="RNase H type-2" evidence="17">
    <location>
        <begin position="28"/>
        <end position="218"/>
    </location>
</feature>
<keyword evidence="8 14" id="KW-0963">Cytoplasm</keyword>
<dbReference type="GO" id="GO:0005737">
    <property type="term" value="C:cytoplasm"/>
    <property type="evidence" value="ECO:0007669"/>
    <property type="project" value="UniProtKB-SubCell"/>
</dbReference>
<name>D6Z2U0_DESAT</name>
<keyword evidence="11 14" id="KW-0255">Endonuclease</keyword>
<comment type="function">
    <text evidence="3 14 16">Endonuclease that specifically degrades the RNA of RNA-DNA hybrids.</text>
</comment>
<dbReference type="HOGENOM" id="CLU_036532_3_2_7"/>